<sequence length="1270" mass="145713">MVQCVSINVNGLLDVAKFTKLCAICSENRYDIVALQETFWNPDFIVENKKHWNGEIFFSCSDTNRQGVAFLVSPKYKNYVTEIKGFDSRFIYIQLEVDNKIIDIVNVYCPNVVNEKDLFLKKVNDNIPKSDDLILLGDFNQSLSPLDRVGKHFEDKAFKSLNNLLDSFNIYDVWRARFPTSRVFSWRRVIENKLVQSRIDYIFISKMFTSFVKNVYYKHTAFTDHSFVVLNIDFSLIERGPGVCIFNNMLLDDEVYVEKINNLIINEKSCRLYNEAPLIWIDNLKYRIKRETQVYARDKKCREKAEYFKIQNKFEKISNLAANNLKYDTNEYEEIKSKMKDFEDKICKGAILRSKAYWAVEGDKNSKYFLQLEKYRQENNAIKELENDQGKLLTKSNDVLDEIQDYYKNLYSCTNIDESKMKEISNFLTNKVSEDDIKILPKFYQEMIQAYYAIKSKVDFNIHVQHIYENPLFCNSVINVKGKALLYREFINSGIVKIKDICYEFIPGFLSKDSIIEIVQEKYPELRSWVIINAYGRILNAIPQLWKNELTAINPVNVDRFPCLTVGTNMTEFSKATTKIFYKLLLQSFSESPTSEMFWLKHFPSMCFRALYRVVNQCHIPPECISLNYRVATNTIFTLDKLQRINKVDSNMCLSCKSCPEDMFHLWSSCPFQIDFKRYLIDIIHNVLLKDTQHPIMDYDQLILHGYLVNTKAVNKYFVNFLLSVARLSIYKARQIKIYEEKDIDFVLSPVMGDKTYPLDDNFSKEQTVRVNVGDTQLISPELVIDEIEKKCGVGSVLACVPKNGTGYEVIMRERRNVGEISRDRMSIQGKSCSVNELISVFRIVSIFNMSMYVTDEEIIDRFDRMGVEIVTDIKKRKMSSRSTVYDGTRVFKVKLPPTLASIPYSMKFTVSGKETAYYRVIHNDQVKGHISKNCSENKCKNCLRTKNDCDCLTRKRYFGEGFGEIPAVKRKTPWGSVSDNKRKYQEINTSFEENNAELKESENENDLVSVNTSDISPSVICSEQGTSDNVIKSKVIKVVADIHTGSNMCDGVEFNGEDGNGEDADDNGGNDNGNGDVEDGNGEIGDDNEGDGIGNGDEDNEDEFTDADESMEDDVTETVDNASDNGEKTKIATDNDEKSKIATENGEKTKIATENGEKTKIATEMTDKDSEQISDGHVLTVSNISKCNLLLSTNELTNENVSCETTVNDEKMNIIPSLEQTCSQEGDDGVCGELDEITMDTDLLTEESQWASVDEKCKMCLIKKQDEKH</sequence>
<feature type="compositionally biased region" description="Basic and acidic residues" evidence="8">
    <location>
        <begin position="1126"/>
        <end position="1138"/>
    </location>
</feature>
<gene>
    <name evidence="10" type="ORF">MCOR_32138</name>
</gene>
<evidence type="ECO:0000256" key="8">
    <source>
        <dbReference type="SAM" id="MobiDB-lite"/>
    </source>
</evidence>
<evidence type="ECO:0000256" key="3">
    <source>
        <dbReference type="ARBA" id="ARBA00007092"/>
    </source>
</evidence>
<evidence type="ECO:0000256" key="4">
    <source>
        <dbReference type="ARBA" id="ARBA00012115"/>
    </source>
</evidence>
<evidence type="ECO:0000256" key="1">
    <source>
        <dbReference type="ARBA" id="ARBA00000493"/>
    </source>
</evidence>
<evidence type="ECO:0000259" key="9">
    <source>
        <dbReference type="Pfam" id="PF03372"/>
    </source>
</evidence>
<evidence type="ECO:0000313" key="10">
    <source>
        <dbReference type="EMBL" id="CAC5397719.1"/>
    </source>
</evidence>
<dbReference type="GO" id="GO:0003906">
    <property type="term" value="F:DNA-(apurinic or apyrimidinic site) endonuclease activity"/>
    <property type="evidence" value="ECO:0007669"/>
    <property type="project" value="TreeGrafter"/>
</dbReference>
<dbReference type="GO" id="GO:0008081">
    <property type="term" value="F:phosphoric diester hydrolase activity"/>
    <property type="evidence" value="ECO:0007669"/>
    <property type="project" value="TreeGrafter"/>
</dbReference>
<dbReference type="PANTHER" id="PTHR22748">
    <property type="entry name" value="AP ENDONUCLEASE"/>
    <property type="match status" value="1"/>
</dbReference>
<keyword evidence="7" id="KW-0460">Magnesium</keyword>
<dbReference type="OrthoDB" id="6151446at2759"/>
<reference evidence="10 11" key="1">
    <citation type="submission" date="2020-06" db="EMBL/GenBank/DDBJ databases">
        <authorList>
            <person name="Li R."/>
            <person name="Bekaert M."/>
        </authorList>
    </citation>
    <scope>NUCLEOTIDE SEQUENCE [LARGE SCALE GENOMIC DNA]</scope>
    <source>
        <strain evidence="11">wild</strain>
    </source>
</reference>
<dbReference type="AlphaFoldDB" id="A0A6J8CQP4"/>
<dbReference type="CDD" id="cd09076">
    <property type="entry name" value="L1-EN"/>
    <property type="match status" value="1"/>
</dbReference>
<evidence type="ECO:0000256" key="5">
    <source>
        <dbReference type="ARBA" id="ARBA00022723"/>
    </source>
</evidence>
<dbReference type="PANTHER" id="PTHR22748:SF23">
    <property type="entry name" value="EXODEOXYRIBONUCLEASE III"/>
    <property type="match status" value="1"/>
</dbReference>
<dbReference type="GO" id="GO:0008311">
    <property type="term" value="F:double-stranded DNA 3'-5' DNA exonuclease activity"/>
    <property type="evidence" value="ECO:0007669"/>
    <property type="project" value="UniProtKB-EC"/>
</dbReference>
<dbReference type="Proteomes" id="UP000507470">
    <property type="component" value="Unassembled WGS sequence"/>
</dbReference>
<evidence type="ECO:0000313" key="11">
    <source>
        <dbReference type="Proteomes" id="UP000507470"/>
    </source>
</evidence>
<dbReference type="InterPro" id="IPR036691">
    <property type="entry name" value="Endo/exonu/phosph_ase_sf"/>
</dbReference>
<feature type="compositionally biased region" description="Acidic residues" evidence="8">
    <location>
        <begin position="1056"/>
        <end position="1069"/>
    </location>
</feature>
<keyword evidence="11" id="KW-1185">Reference proteome</keyword>
<name>A0A6J8CQP4_MYTCO</name>
<comment type="catalytic activity">
    <reaction evidence="1">
        <text>Exonucleolytic cleavage in the 3'- to 5'-direction to yield nucleoside 5'-phosphates.</text>
        <dbReference type="EC" id="3.1.11.2"/>
    </reaction>
</comment>
<feature type="domain" description="Endonuclease/exonuclease/phosphatase" evidence="9">
    <location>
        <begin position="6"/>
        <end position="215"/>
    </location>
</feature>
<dbReference type="Gene3D" id="3.60.10.10">
    <property type="entry name" value="Endonuclease/exonuclease/phosphatase"/>
    <property type="match status" value="1"/>
</dbReference>
<dbReference type="GO" id="GO:0046872">
    <property type="term" value="F:metal ion binding"/>
    <property type="evidence" value="ECO:0007669"/>
    <property type="project" value="UniProtKB-KW"/>
</dbReference>
<dbReference type="GO" id="GO:0005634">
    <property type="term" value="C:nucleus"/>
    <property type="evidence" value="ECO:0007669"/>
    <property type="project" value="TreeGrafter"/>
</dbReference>
<accession>A0A6J8CQP4</accession>
<feature type="compositionally biased region" description="Acidic residues" evidence="8">
    <location>
        <begin position="1077"/>
        <end position="1118"/>
    </location>
</feature>
<evidence type="ECO:0000256" key="7">
    <source>
        <dbReference type="ARBA" id="ARBA00022842"/>
    </source>
</evidence>
<dbReference type="SUPFAM" id="SSF56219">
    <property type="entry name" value="DNase I-like"/>
    <property type="match status" value="1"/>
</dbReference>
<keyword evidence="6" id="KW-0378">Hydrolase</keyword>
<comment type="cofactor">
    <cofactor evidence="2">
        <name>Mg(2+)</name>
        <dbReference type="ChEBI" id="CHEBI:18420"/>
    </cofactor>
</comment>
<dbReference type="InterPro" id="IPR004808">
    <property type="entry name" value="AP_endonuc_1"/>
</dbReference>
<dbReference type="EC" id="3.1.11.2" evidence="4"/>
<proteinExistence type="inferred from homology"/>
<dbReference type="InterPro" id="IPR005135">
    <property type="entry name" value="Endo/exonuclease/phosphatase"/>
</dbReference>
<comment type="similarity">
    <text evidence="3">Belongs to the DNA repair enzymes AP/ExoA family.</text>
</comment>
<dbReference type="GO" id="GO:0006284">
    <property type="term" value="P:base-excision repair"/>
    <property type="evidence" value="ECO:0007669"/>
    <property type="project" value="TreeGrafter"/>
</dbReference>
<keyword evidence="5" id="KW-0479">Metal-binding</keyword>
<protein>
    <recommendedName>
        <fullName evidence="4">exodeoxyribonuclease III</fullName>
        <ecNumber evidence="4">3.1.11.2</ecNumber>
    </recommendedName>
</protein>
<evidence type="ECO:0000256" key="6">
    <source>
        <dbReference type="ARBA" id="ARBA00022801"/>
    </source>
</evidence>
<organism evidence="10 11">
    <name type="scientific">Mytilus coruscus</name>
    <name type="common">Sea mussel</name>
    <dbReference type="NCBI Taxonomy" id="42192"/>
    <lineage>
        <taxon>Eukaryota</taxon>
        <taxon>Metazoa</taxon>
        <taxon>Spiralia</taxon>
        <taxon>Lophotrochozoa</taxon>
        <taxon>Mollusca</taxon>
        <taxon>Bivalvia</taxon>
        <taxon>Autobranchia</taxon>
        <taxon>Pteriomorphia</taxon>
        <taxon>Mytilida</taxon>
        <taxon>Mytiloidea</taxon>
        <taxon>Mytilidae</taxon>
        <taxon>Mytilinae</taxon>
        <taxon>Mytilus</taxon>
    </lineage>
</organism>
<dbReference type="Pfam" id="PF03372">
    <property type="entry name" value="Exo_endo_phos"/>
    <property type="match status" value="1"/>
</dbReference>
<feature type="region of interest" description="Disordered" evidence="8">
    <location>
        <begin position="1047"/>
        <end position="1138"/>
    </location>
</feature>
<evidence type="ECO:0000256" key="2">
    <source>
        <dbReference type="ARBA" id="ARBA00001946"/>
    </source>
</evidence>
<dbReference type="EMBL" id="CACVKT020005759">
    <property type="protein sequence ID" value="CAC5397719.1"/>
    <property type="molecule type" value="Genomic_DNA"/>
</dbReference>